<dbReference type="GO" id="GO:0008168">
    <property type="term" value="F:methyltransferase activity"/>
    <property type="evidence" value="ECO:0007669"/>
    <property type="project" value="UniProtKB-KW"/>
</dbReference>
<reference evidence="2 3" key="1">
    <citation type="journal article" date="2016" name="Genome Announc.">
        <title>First Complete Genome Sequence of a Subdivision 6 Acidobacterium Strain.</title>
        <authorList>
            <person name="Huang S."/>
            <person name="Vieira S."/>
            <person name="Bunk B."/>
            <person name="Riedel T."/>
            <person name="Sproer C."/>
            <person name="Overmann J."/>
        </authorList>
    </citation>
    <scope>NUCLEOTIDE SEQUENCE [LARGE SCALE GENOMIC DNA]</scope>
    <source>
        <strain evidence="3">DSM 100886 HEG_-6_39</strain>
    </source>
</reference>
<evidence type="ECO:0000313" key="3">
    <source>
        <dbReference type="Proteomes" id="UP000076079"/>
    </source>
</evidence>
<dbReference type="InterPro" id="IPR041698">
    <property type="entry name" value="Methyltransf_25"/>
</dbReference>
<gene>
    <name evidence="2" type="ORF">LuPra_05023</name>
</gene>
<dbReference type="PANTHER" id="PTHR43667">
    <property type="entry name" value="CYCLOPROPANE-FATTY-ACYL-PHOSPHOLIPID SYNTHASE"/>
    <property type="match status" value="1"/>
</dbReference>
<dbReference type="InterPro" id="IPR029063">
    <property type="entry name" value="SAM-dependent_MTases_sf"/>
</dbReference>
<dbReference type="CDD" id="cd02440">
    <property type="entry name" value="AdoMet_MTases"/>
    <property type="match status" value="1"/>
</dbReference>
<keyword evidence="3" id="KW-1185">Reference proteome</keyword>
<evidence type="ECO:0000259" key="1">
    <source>
        <dbReference type="Pfam" id="PF13649"/>
    </source>
</evidence>
<dbReference type="Pfam" id="PF13649">
    <property type="entry name" value="Methyltransf_25"/>
    <property type="match status" value="1"/>
</dbReference>
<keyword evidence="2" id="KW-0489">Methyltransferase</keyword>
<organism evidence="2 3">
    <name type="scientific">Luteitalea pratensis</name>
    <dbReference type="NCBI Taxonomy" id="1855912"/>
    <lineage>
        <taxon>Bacteria</taxon>
        <taxon>Pseudomonadati</taxon>
        <taxon>Acidobacteriota</taxon>
        <taxon>Vicinamibacteria</taxon>
        <taxon>Vicinamibacterales</taxon>
        <taxon>Vicinamibacteraceae</taxon>
        <taxon>Luteitalea</taxon>
    </lineage>
</organism>
<dbReference type="InterPro" id="IPR050723">
    <property type="entry name" value="CFA/CMAS"/>
</dbReference>
<proteinExistence type="predicted"/>
<reference evidence="3" key="2">
    <citation type="submission" date="2016-04" db="EMBL/GenBank/DDBJ databases">
        <title>First Complete Genome Sequence of a Subdivision 6 Acidobacterium.</title>
        <authorList>
            <person name="Huang S."/>
            <person name="Vieira S."/>
            <person name="Bunk B."/>
            <person name="Riedel T."/>
            <person name="Sproeer C."/>
            <person name="Overmann J."/>
        </authorList>
    </citation>
    <scope>NUCLEOTIDE SEQUENCE [LARGE SCALE GENOMIC DNA]</scope>
    <source>
        <strain evidence="3">DSM 100886 HEG_-6_39</strain>
    </source>
</reference>
<dbReference type="AlphaFoldDB" id="A0A143PTQ1"/>
<name>A0A143PTQ1_LUTPR</name>
<dbReference type="OrthoDB" id="9772751at2"/>
<dbReference type="Gene3D" id="3.40.50.150">
    <property type="entry name" value="Vaccinia Virus protein VP39"/>
    <property type="match status" value="1"/>
</dbReference>
<sequence>MTPDDAIIDQERAHENAWYARALEERFFEREGFRRLVAWNVAALRREVTLRPDMRALSIGAGLGDYELAIAPLVRHVTAVELSETAAAAARDRLRAAAVHNVDVIVGPIDTQGFAPGQFDLVYAMGVFHHFLPDQRRRLLALVHEWTTPSGWLYIRDPNARGLLRLVLEGWFRRRSTVHAEQETSLDPYMLMAEAQLAGFTDARLDYIDVVGGPLPWLVRSESTLFWRAVFAFDRAWLAVPGLRRAASQFALVARR</sequence>
<dbReference type="KEGG" id="abac:LuPra_05023"/>
<dbReference type="EMBL" id="CP015136">
    <property type="protein sequence ID" value="AMY11761.1"/>
    <property type="molecule type" value="Genomic_DNA"/>
</dbReference>
<protein>
    <submittedName>
        <fullName evidence="2">Protein-L-isoaspartate O-methyltransferase</fullName>
    </submittedName>
</protein>
<keyword evidence="2" id="KW-0808">Transferase</keyword>
<accession>A0A143PTQ1</accession>
<dbReference type="SUPFAM" id="SSF53335">
    <property type="entry name" value="S-adenosyl-L-methionine-dependent methyltransferases"/>
    <property type="match status" value="1"/>
</dbReference>
<dbReference type="PANTHER" id="PTHR43667:SF2">
    <property type="entry name" value="FATTY ACID C-METHYL TRANSFERASE"/>
    <property type="match status" value="1"/>
</dbReference>
<feature type="domain" description="Methyltransferase" evidence="1">
    <location>
        <begin position="57"/>
        <end position="151"/>
    </location>
</feature>
<dbReference type="STRING" id="1855912.LuPra_05023"/>
<dbReference type="GO" id="GO:0032259">
    <property type="term" value="P:methylation"/>
    <property type="evidence" value="ECO:0007669"/>
    <property type="project" value="UniProtKB-KW"/>
</dbReference>
<evidence type="ECO:0000313" key="2">
    <source>
        <dbReference type="EMBL" id="AMY11761.1"/>
    </source>
</evidence>
<dbReference type="RefSeq" id="WP_157899635.1">
    <property type="nucleotide sequence ID" value="NZ_CP015136.1"/>
</dbReference>
<dbReference type="Proteomes" id="UP000076079">
    <property type="component" value="Chromosome"/>
</dbReference>